<evidence type="ECO:0000313" key="14">
    <source>
        <dbReference type="Proteomes" id="UP000095284"/>
    </source>
</evidence>
<dbReference type="InterPro" id="IPR006680">
    <property type="entry name" value="Amidohydro-rel"/>
</dbReference>
<evidence type="ECO:0000313" key="13">
    <source>
        <dbReference type="EMBL" id="CAD5219931.1"/>
    </source>
</evidence>
<dbReference type="InterPro" id="IPR032465">
    <property type="entry name" value="ACMSD"/>
</dbReference>
<proteinExistence type="inferred from homology"/>
<evidence type="ECO:0000313" key="15">
    <source>
        <dbReference type="Proteomes" id="UP000659654"/>
    </source>
</evidence>
<dbReference type="GO" id="GO:0019748">
    <property type="term" value="P:secondary metabolic process"/>
    <property type="evidence" value="ECO:0007669"/>
    <property type="project" value="TreeGrafter"/>
</dbReference>
<dbReference type="GO" id="GO:0005829">
    <property type="term" value="C:cytosol"/>
    <property type="evidence" value="ECO:0007669"/>
    <property type="project" value="UniProtKB-UniRule"/>
</dbReference>
<evidence type="ECO:0000256" key="11">
    <source>
        <dbReference type="RuleBase" id="RU366045"/>
    </source>
</evidence>
<evidence type="ECO:0000256" key="10">
    <source>
        <dbReference type="ARBA" id="ARBA00031120"/>
    </source>
</evidence>
<gene>
    <name evidence="13" type="ORF">BXYJ_LOCUS5925</name>
</gene>
<evidence type="ECO:0000256" key="2">
    <source>
        <dbReference type="ARBA" id="ARBA00005871"/>
    </source>
</evidence>
<evidence type="ECO:0000313" key="16">
    <source>
        <dbReference type="WBParaSite" id="BXY_1588600.1"/>
    </source>
</evidence>
<keyword evidence="6" id="KW-0479">Metal-binding</keyword>
<comment type="pathway">
    <text evidence="1 11">Secondary metabolite metabolism; quinolate metabolism.</text>
</comment>
<evidence type="ECO:0000256" key="1">
    <source>
        <dbReference type="ARBA" id="ARBA00005079"/>
    </source>
</evidence>
<dbReference type="PANTHER" id="PTHR21240:SF27">
    <property type="entry name" value="2-AMINO-3-CARBOXYMUCONATE-6-SEMIALDEHYDE DECARBOXYLASE"/>
    <property type="match status" value="1"/>
</dbReference>
<dbReference type="Gene3D" id="3.20.20.140">
    <property type="entry name" value="Metal-dependent hydrolases"/>
    <property type="match status" value="1"/>
</dbReference>
<reference evidence="16" key="1">
    <citation type="submission" date="2016-11" db="UniProtKB">
        <authorList>
            <consortium name="WormBaseParasite"/>
        </authorList>
    </citation>
    <scope>IDENTIFICATION</scope>
</reference>
<dbReference type="SUPFAM" id="SSF51556">
    <property type="entry name" value="Metallo-dependent hydrolases"/>
    <property type="match status" value="1"/>
</dbReference>
<dbReference type="PANTHER" id="PTHR21240">
    <property type="entry name" value="2-AMINO-3-CARBOXYLMUCONATE-6-SEMIALDEHYDE DECARBOXYLASE"/>
    <property type="match status" value="1"/>
</dbReference>
<evidence type="ECO:0000256" key="3">
    <source>
        <dbReference type="ARBA" id="ARBA00011245"/>
    </source>
</evidence>
<evidence type="ECO:0000259" key="12">
    <source>
        <dbReference type="Pfam" id="PF04909"/>
    </source>
</evidence>
<name>A0A1I7SS69_BURXY</name>
<dbReference type="Proteomes" id="UP000582659">
    <property type="component" value="Unassembled WGS sequence"/>
</dbReference>
<comment type="similarity">
    <text evidence="2">Belongs to the metallo-dependent hydrolases superfamily. ACMSD family.</text>
</comment>
<keyword evidence="8" id="KW-0862">Zinc</keyword>
<dbReference type="GO" id="GO:0046872">
    <property type="term" value="F:metal ion binding"/>
    <property type="evidence" value="ECO:0007669"/>
    <property type="project" value="UniProtKB-KW"/>
</dbReference>
<protein>
    <recommendedName>
        <fullName evidence="5 11">2-amino-3-carboxymuconate-6-semialdehyde decarboxylase</fullName>
        <ecNumber evidence="4 11">4.1.1.45</ecNumber>
    </recommendedName>
    <alternativeName>
        <fullName evidence="10 11">Picolinate carboxylase</fullName>
    </alternativeName>
</protein>
<evidence type="ECO:0000256" key="6">
    <source>
        <dbReference type="ARBA" id="ARBA00022723"/>
    </source>
</evidence>
<dbReference type="SMR" id="A0A1I7SS69"/>
<evidence type="ECO:0000256" key="8">
    <source>
        <dbReference type="ARBA" id="ARBA00022833"/>
    </source>
</evidence>
<feature type="domain" description="Amidohydrolase-related" evidence="12">
    <location>
        <begin position="4"/>
        <end position="204"/>
    </location>
</feature>
<accession>A0A1I7SS69</accession>
<sequence>MGWELRRCVAELGHTAIEIGSHLEERNLDDPYFWPLYNECQSLNVCIFVHPWDMDDWHGRMKKFWLPWLVGMPSETAQAICSVLMGGVLERFPRLRICFAHGGGAYPQIAGRVSHGFRVRPDICATDTSTNPSHFHGKFYTDSLVHDVNALSLLSSVVGWDKICLGTDYPFPLGELEPGRIVREIDDEKKNKVLWSNPIEMLNLKEENLYSKTF</sequence>
<keyword evidence="7 11" id="KW-0210">Decarboxylase</keyword>
<dbReference type="GO" id="GO:1904985">
    <property type="term" value="P:negative regulation of quinolinate biosynthetic process"/>
    <property type="evidence" value="ECO:0007669"/>
    <property type="project" value="UniProtKB-UniRule"/>
</dbReference>
<dbReference type="Pfam" id="PF04909">
    <property type="entry name" value="Amidohydro_2"/>
    <property type="match status" value="1"/>
</dbReference>
<comment type="catalytic activity">
    <reaction evidence="11">
        <text>2-amino-3-carboxymuconate 6-semialdehyde + H(+) = 2-aminomuconate 6-semialdehyde + CO2</text>
        <dbReference type="Rhea" id="RHEA:16557"/>
        <dbReference type="ChEBI" id="CHEBI:15378"/>
        <dbReference type="ChEBI" id="CHEBI:16526"/>
        <dbReference type="ChEBI" id="CHEBI:77634"/>
        <dbReference type="ChEBI" id="CHEBI:77803"/>
        <dbReference type="EC" id="4.1.1.45"/>
    </reaction>
</comment>
<dbReference type="UniPathway" id="UPA00270"/>
<dbReference type="InterPro" id="IPR032466">
    <property type="entry name" value="Metal_Hydrolase"/>
</dbReference>
<evidence type="ECO:0000256" key="4">
    <source>
        <dbReference type="ARBA" id="ARBA00012365"/>
    </source>
</evidence>
<dbReference type="OrthoDB" id="191270at2759"/>
<comment type="subunit">
    <text evidence="3 11">Monomer.</text>
</comment>
<dbReference type="Proteomes" id="UP000659654">
    <property type="component" value="Unassembled WGS sequence"/>
</dbReference>
<organism evidence="14 16">
    <name type="scientific">Bursaphelenchus xylophilus</name>
    <name type="common">Pinewood nematode worm</name>
    <name type="synonym">Aphelenchoides xylophilus</name>
    <dbReference type="NCBI Taxonomy" id="6326"/>
    <lineage>
        <taxon>Eukaryota</taxon>
        <taxon>Metazoa</taxon>
        <taxon>Ecdysozoa</taxon>
        <taxon>Nematoda</taxon>
        <taxon>Chromadorea</taxon>
        <taxon>Rhabditida</taxon>
        <taxon>Tylenchina</taxon>
        <taxon>Tylenchomorpha</taxon>
        <taxon>Aphelenchoidea</taxon>
        <taxon>Aphelenchoididae</taxon>
        <taxon>Bursaphelenchus</taxon>
    </lineage>
</organism>
<evidence type="ECO:0000256" key="9">
    <source>
        <dbReference type="ARBA" id="ARBA00023239"/>
    </source>
</evidence>
<dbReference type="Proteomes" id="UP000095284">
    <property type="component" value="Unplaced"/>
</dbReference>
<dbReference type="eggNOG" id="KOG4245">
    <property type="taxonomic scope" value="Eukaryota"/>
</dbReference>
<dbReference type="AlphaFoldDB" id="A0A1I7SS69"/>
<evidence type="ECO:0000256" key="7">
    <source>
        <dbReference type="ARBA" id="ARBA00022793"/>
    </source>
</evidence>
<dbReference type="EC" id="4.1.1.45" evidence="4 11"/>
<dbReference type="GO" id="GO:0001760">
    <property type="term" value="F:aminocarboxymuconate-semialdehyde decarboxylase activity"/>
    <property type="evidence" value="ECO:0007669"/>
    <property type="project" value="UniProtKB-UniRule"/>
</dbReference>
<reference evidence="13" key="2">
    <citation type="submission" date="2020-09" db="EMBL/GenBank/DDBJ databases">
        <authorList>
            <person name="Kikuchi T."/>
        </authorList>
    </citation>
    <scope>NUCLEOTIDE SEQUENCE</scope>
    <source>
        <strain evidence="13">Ka4C1</strain>
    </source>
</reference>
<evidence type="ECO:0000256" key="5">
    <source>
        <dbReference type="ARBA" id="ARBA00021214"/>
    </source>
</evidence>
<comment type="function">
    <text evidence="11">Converts alpha-amino-beta-carboxymuconate-epsilon-semialdehyde (ACMS) to alpha-aminomuconate semialdehyde (AMS).</text>
</comment>
<dbReference type="WBParaSite" id="BXY_1588600.1">
    <property type="protein sequence ID" value="BXY_1588600.1"/>
    <property type="gene ID" value="BXY_1588600"/>
</dbReference>
<dbReference type="GO" id="GO:0016787">
    <property type="term" value="F:hydrolase activity"/>
    <property type="evidence" value="ECO:0007669"/>
    <property type="project" value="InterPro"/>
</dbReference>
<dbReference type="EMBL" id="CAJFDI010000003">
    <property type="protein sequence ID" value="CAD5219931.1"/>
    <property type="molecule type" value="Genomic_DNA"/>
</dbReference>
<keyword evidence="9 11" id="KW-0456">Lyase</keyword>
<dbReference type="EMBL" id="CAJFCV020000003">
    <property type="protein sequence ID" value="CAG9105575.1"/>
    <property type="molecule type" value="Genomic_DNA"/>
</dbReference>
<keyword evidence="15" id="KW-1185">Reference proteome</keyword>